<evidence type="ECO:0000313" key="16">
    <source>
        <dbReference type="EMBL" id="MBC8432345.1"/>
    </source>
</evidence>
<dbReference type="InterPro" id="IPR006199">
    <property type="entry name" value="LexA_DNA-bd_dom"/>
</dbReference>
<evidence type="ECO:0000256" key="2">
    <source>
        <dbReference type="ARBA" id="ARBA00022491"/>
    </source>
</evidence>
<dbReference type="InterPro" id="IPR006197">
    <property type="entry name" value="Peptidase_S24_LexA"/>
</dbReference>
<dbReference type="InterPro" id="IPR015927">
    <property type="entry name" value="Peptidase_S24_S26A/B/C"/>
</dbReference>
<dbReference type="HAMAP" id="MF_00015">
    <property type="entry name" value="LexA"/>
    <property type="match status" value="1"/>
</dbReference>
<dbReference type="GO" id="GO:0003677">
    <property type="term" value="F:DNA binding"/>
    <property type="evidence" value="ECO:0007669"/>
    <property type="project" value="UniProtKB-UniRule"/>
</dbReference>
<dbReference type="GO" id="GO:0004252">
    <property type="term" value="F:serine-type endopeptidase activity"/>
    <property type="evidence" value="ECO:0007669"/>
    <property type="project" value="UniProtKB-UniRule"/>
</dbReference>
<dbReference type="AlphaFoldDB" id="A0A8J6P547"/>
<dbReference type="Pfam" id="PF01726">
    <property type="entry name" value="LexA_DNA_bind"/>
    <property type="match status" value="1"/>
</dbReference>
<evidence type="ECO:0000256" key="4">
    <source>
        <dbReference type="ARBA" id="ARBA00022763"/>
    </source>
</evidence>
<reference evidence="16 17" key="1">
    <citation type="submission" date="2020-08" db="EMBL/GenBank/DDBJ databases">
        <title>Bridging the membrane lipid divide: bacteria of the FCB group superphylum have the potential to synthesize archaeal ether lipids.</title>
        <authorList>
            <person name="Villanueva L."/>
            <person name="Von Meijenfeldt F.A.B."/>
            <person name="Westbye A.B."/>
            <person name="Yadav S."/>
            <person name="Hopmans E.C."/>
            <person name="Dutilh B.E."/>
            <person name="Sinninghe Damste J.S."/>
        </authorList>
    </citation>
    <scope>NUCLEOTIDE SEQUENCE [LARGE SCALE GENOMIC DNA]</scope>
    <source>
        <strain evidence="16">NIOZ-UU17</strain>
    </source>
</reference>
<dbReference type="InterPro" id="IPR039418">
    <property type="entry name" value="LexA-like"/>
</dbReference>
<feature type="active site" description="For autocatalytic cleavage activity" evidence="12">
    <location>
        <position position="163"/>
    </location>
</feature>
<keyword evidence="10 12" id="KW-0234">DNA repair</keyword>
<keyword evidence="3 12" id="KW-0235">DNA replication</keyword>
<keyword evidence="6 12" id="KW-0068">Autocatalytic cleavage</keyword>
<keyword evidence="7 12" id="KW-0805">Transcription regulation</keyword>
<dbReference type="Gene3D" id="2.10.109.10">
    <property type="entry name" value="Umud Fragment, subunit A"/>
    <property type="match status" value="1"/>
</dbReference>
<gene>
    <name evidence="12 16" type="primary">lexA</name>
    <name evidence="16" type="ORF">H8D96_10545</name>
</gene>
<dbReference type="NCBIfam" id="TIGR00498">
    <property type="entry name" value="lexA"/>
    <property type="match status" value="1"/>
</dbReference>
<dbReference type="SUPFAM" id="SSF51306">
    <property type="entry name" value="LexA/Signal peptidase"/>
    <property type="match status" value="1"/>
</dbReference>
<evidence type="ECO:0000256" key="6">
    <source>
        <dbReference type="ARBA" id="ARBA00022813"/>
    </source>
</evidence>
<name>A0A8J6P547_9BACT</name>
<keyword evidence="11 12" id="KW-0742">SOS response</keyword>
<feature type="domain" description="LexA repressor DNA-binding" evidence="15">
    <location>
        <begin position="1"/>
        <end position="65"/>
    </location>
</feature>
<evidence type="ECO:0000256" key="13">
    <source>
        <dbReference type="RuleBase" id="RU003991"/>
    </source>
</evidence>
<dbReference type="GO" id="GO:0006281">
    <property type="term" value="P:DNA repair"/>
    <property type="evidence" value="ECO:0007669"/>
    <property type="project" value="UniProtKB-UniRule"/>
</dbReference>
<keyword evidence="9 12" id="KW-0804">Transcription</keyword>
<dbReference type="Proteomes" id="UP000605201">
    <property type="component" value="Unassembled WGS sequence"/>
</dbReference>
<evidence type="ECO:0000256" key="12">
    <source>
        <dbReference type="HAMAP-Rule" id="MF_00015"/>
    </source>
</evidence>
<evidence type="ECO:0000259" key="15">
    <source>
        <dbReference type="Pfam" id="PF01726"/>
    </source>
</evidence>
<organism evidence="16 17">
    <name type="scientific">Candidatus Desulfatibia vada</name>
    <dbReference type="NCBI Taxonomy" id="2841696"/>
    <lineage>
        <taxon>Bacteria</taxon>
        <taxon>Pseudomonadati</taxon>
        <taxon>Thermodesulfobacteriota</taxon>
        <taxon>Desulfobacteria</taxon>
        <taxon>Desulfobacterales</taxon>
        <taxon>Desulfobacterales incertae sedis</taxon>
        <taxon>Candidatus Desulfatibia</taxon>
    </lineage>
</organism>
<comment type="similarity">
    <text evidence="1 12 13">Belongs to the peptidase S24 family.</text>
</comment>
<evidence type="ECO:0000256" key="9">
    <source>
        <dbReference type="ARBA" id="ARBA00023163"/>
    </source>
</evidence>
<dbReference type="Gene3D" id="1.10.10.10">
    <property type="entry name" value="Winged helix-like DNA-binding domain superfamily/Winged helix DNA-binding domain"/>
    <property type="match status" value="1"/>
</dbReference>
<comment type="caution">
    <text evidence="16">The sequence shown here is derived from an EMBL/GenBank/DDBJ whole genome shotgun (WGS) entry which is preliminary data.</text>
</comment>
<sequence>MKSLTDKQSKIYEFIVAWHMENGYPPTQEEIRDHFGFGSLNAVRSHLGLIEKKGYIRLNCGKARGIQLVSLPVSVLRKQENFIPLLGSIAAGVPIWAEQNFEDHLPIPPSLFGGDELFALHVFGDSMTGAGIRNGDIAVIQRRDSVENGEIAAVLIEQEVTLKRVYLSSESLVLKSENPAYEDLKYAAGKSDLIRILGRYRGIVRTRNNRYCS</sequence>
<dbReference type="GO" id="GO:0006260">
    <property type="term" value="P:DNA replication"/>
    <property type="evidence" value="ECO:0007669"/>
    <property type="project" value="UniProtKB-UniRule"/>
</dbReference>
<dbReference type="PANTHER" id="PTHR33516:SF2">
    <property type="entry name" value="LEXA REPRESSOR-RELATED"/>
    <property type="match status" value="1"/>
</dbReference>
<dbReference type="GO" id="GO:0009432">
    <property type="term" value="P:SOS response"/>
    <property type="evidence" value="ECO:0007669"/>
    <property type="project" value="UniProtKB-UniRule"/>
</dbReference>
<dbReference type="InterPro" id="IPR006200">
    <property type="entry name" value="LexA"/>
</dbReference>
<accession>A0A8J6P547</accession>
<evidence type="ECO:0000256" key="3">
    <source>
        <dbReference type="ARBA" id="ARBA00022705"/>
    </source>
</evidence>
<feature type="site" description="Cleavage; by autolysis" evidence="12">
    <location>
        <begin position="91"/>
        <end position="92"/>
    </location>
</feature>
<evidence type="ECO:0000313" key="17">
    <source>
        <dbReference type="Proteomes" id="UP000605201"/>
    </source>
</evidence>
<evidence type="ECO:0000256" key="7">
    <source>
        <dbReference type="ARBA" id="ARBA00023015"/>
    </source>
</evidence>
<evidence type="ECO:0000259" key="14">
    <source>
        <dbReference type="Pfam" id="PF00717"/>
    </source>
</evidence>
<protein>
    <recommendedName>
        <fullName evidence="12">LexA repressor</fullName>
        <ecNumber evidence="12">3.4.21.88</ecNumber>
    </recommendedName>
</protein>
<comment type="catalytic activity">
    <reaction evidence="12">
        <text>Hydrolysis of Ala-|-Gly bond in repressor LexA.</text>
        <dbReference type="EC" id="3.4.21.88"/>
    </reaction>
</comment>
<comment type="function">
    <text evidence="12">Represses a number of genes involved in the response to DNA damage (SOS response), including recA and lexA. In the presence of single-stranded DNA, RecA interacts with LexA causing an autocatalytic cleavage which disrupts the DNA-binding part of LexA, leading to derepression of the SOS regulon and eventually DNA repair.</text>
</comment>
<dbReference type="SUPFAM" id="SSF46785">
    <property type="entry name" value="Winged helix' DNA-binding domain"/>
    <property type="match status" value="1"/>
</dbReference>
<dbReference type="EC" id="3.4.21.88" evidence="12"/>
<dbReference type="Pfam" id="PF00717">
    <property type="entry name" value="Peptidase_S24"/>
    <property type="match status" value="1"/>
</dbReference>
<evidence type="ECO:0000256" key="8">
    <source>
        <dbReference type="ARBA" id="ARBA00023125"/>
    </source>
</evidence>
<dbReference type="PRINTS" id="PR00726">
    <property type="entry name" value="LEXASERPTASE"/>
</dbReference>
<keyword evidence="8 12" id="KW-0238">DNA-binding</keyword>
<dbReference type="InterPro" id="IPR036286">
    <property type="entry name" value="LexA/Signal_pep-like_sf"/>
</dbReference>
<keyword evidence="2 12" id="KW-0678">Repressor</keyword>
<dbReference type="EMBL" id="JACNIG010000218">
    <property type="protein sequence ID" value="MBC8432345.1"/>
    <property type="molecule type" value="Genomic_DNA"/>
</dbReference>
<comment type="subunit">
    <text evidence="12">Homodimer.</text>
</comment>
<feature type="DNA-binding region" description="H-T-H motif" evidence="12">
    <location>
        <begin position="28"/>
        <end position="48"/>
    </location>
</feature>
<evidence type="ECO:0000256" key="11">
    <source>
        <dbReference type="ARBA" id="ARBA00023236"/>
    </source>
</evidence>
<feature type="active site" description="For autocatalytic cleavage activity" evidence="12">
    <location>
        <position position="126"/>
    </location>
</feature>
<dbReference type="GO" id="GO:0006508">
    <property type="term" value="P:proteolysis"/>
    <property type="evidence" value="ECO:0007669"/>
    <property type="project" value="InterPro"/>
</dbReference>
<dbReference type="InterPro" id="IPR050077">
    <property type="entry name" value="LexA_repressor"/>
</dbReference>
<dbReference type="InterPro" id="IPR036388">
    <property type="entry name" value="WH-like_DNA-bd_sf"/>
</dbReference>
<dbReference type="InterPro" id="IPR036390">
    <property type="entry name" value="WH_DNA-bd_sf"/>
</dbReference>
<dbReference type="CDD" id="cd06529">
    <property type="entry name" value="S24_LexA-like"/>
    <property type="match status" value="1"/>
</dbReference>
<dbReference type="PANTHER" id="PTHR33516">
    <property type="entry name" value="LEXA REPRESSOR"/>
    <property type="match status" value="1"/>
</dbReference>
<keyword evidence="4 12" id="KW-0227">DNA damage</keyword>
<feature type="domain" description="Peptidase S24/S26A/S26B/S26C" evidence="14">
    <location>
        <begin position="84"/>
        <end position="199"/>
    </location>
</feature>
<evidence type="ECO:0000256" key="1">
    <source>
        <dbReference type="ARBA" id="ARBA00007484"/>
    </source>
</evidence>
<proteinExistence type="inferred from homology"/>
<evidence type="ECO:0000256" key="5">
    <source>
        <dbReference type="ARBA" id="ARBA00022801"/>
    </source>
</evidence>
<evidence type="ECO:0000256" key="10">
    <source>
        <dbReference type="ARBA" id="ARBA00023204"/>
    </source>
</evidence>
<keyword evidence="5 12" id="KW-0378">Hydrolase</keyword>
<dbReference type="GO" id="GO:0045892">
    <property type="term" value="P:negative regulation of DNA-templated transcription"/>
    <property type="evidence" value="ECO:0007669"/>
    <property type="project" value="UniProtKB-UniRule"/>
</dbReference>